<dbReference type="GO" id="GO:0002177">
    <property type="term" value="C:manchette"/>
    <property type="evidence" value="ECO:0007669"/>
    <property type="project" value="TreeGrafter"/>
</dbReference>
<dbReference type="InterPro" id="IPR008906">
    <property type="entry name" value="HATC_C_dom"/>
</dbReference>
<dbReference type="InterPro" id="IPR012337">
    <property type="entry name" value="RNaseH-like_sf"/>
</dbReference>
<evidence type="ECO:0000313" key="5">
    <source>
        <dbReference type="Ensembl" id="ENSOSUP00000000976.1"/>
    </source>
</evidence>
<feature type="domain" description="CPC1/SPEF2" evidence="3">
    <location>
        <begin position="307"/>
        <end position="440"/>
    </location>
</feature>
<dbReference type="Pfam" id="PF25431">
    <property type="entry name" value="zf-C17orf113"/>
    <property type="match status" value="1"/>
</dbReference>
<dbReference type="PANTHER" id="PTHR14919">
    <property type="entry name" value="KPL2-RELATED"/>
    <property type="match status" value="1"/>
</dbReference>
<dbReference type="SUPFAM" id="SSF52540">
    <property type="entry name" value="P-loop containing nucleoside triphosphate hydrolases"/>
    <property type="match status" value="1"/>
</dbReference>
<evidence type="ECO:0000259" key="4">
    <source>
        <dbReference type="Pfam" id="PF25431"/>
    </source>
</evidence>
<feature type="domain" description="HAT C-terminal dimerisation" evidence="2">
    <location>
        <begin position="1801"/>
        <end position="1870"/>
    </location>
</feature>
<proteinExistence type="predicted"/>
<reference evidence="5" key="2">
    <citation type="submission" date="2025-09" db="UniProtKB">
        <authorList>
            <consortium name="Ensembl"/>
        </authorList>
    </citation>
    <scope>IDENTIFICATION</scope>
</reference>
<dbReference type="GO" id="GO:0007288">
    <property type="term" value="P:sperm axoneme assembly"/>
    <property type="evidence" value="ECO:0007669"/>
    <property type="project" value="TreeGrafter"/>
</dbReference>
<dbReference type="GO" id="GO:0097225">
    <property type="term" value="C:sperm midpiece"/>
    <property type="evidence" value="ECO:0007669"/>
    <property type="project" value="TreeGrafter"/>
</dbReference>
<feature type="region of interest" description="Disordered" evidence="1">
    <location>
        <begin position="1897"/>
        <end position="1918"/>
    </location>
</feature>
<name>A0A8C8A9H0_9STRI</name>
<dbReference type="InterPro" id="IPR057456">
    <property type="entry name" value="Znf_C17orf113"/>
</dbReference>
<dbReference type="Pfam" id="PF05699">
    <property type="entry name" value="Dimer_Tnp_hAT"/>
    <property type="match status" value="1"/>
</dbReference>
<keyword evidence="6" id="KW-1185">Reference proteome</keyword>
<accession>A0A8C8A9H0</accession>
<dbReference type="GO" id="GO:0046983">
    <property type="term" value="F:protein dimerization activity"/>
    <property type="evidence" value="ECO:0007669"/>
    <property type="project" value="InterPro"/>
</dbReference>
<protein>
    <submittedName>
        <fullName evidence="5">Sperm flagellar 2</fullName>
    </submittedName>
</protein>
<dbReference type="InterPro" id="IPR054517">
    <property type="entry name" value="SPEF2_D5"/>
</dbReference>
<dbReference type="InterPro" id="IPR052634">
    <property type="entry name" value="Sperm_flagellar-bone_growth"/>
</dbReference>
<organism evidence="5 6">
    <name type="scientific">Otus sunia</name>
    <name type="common">Oriental scops-owl</name>
    <dbReference type="NCBI Taxonomy" id="257818"/>
    <lineage>
        <taxon>Eukaryota</taxon>
        <taxon>Metazoa</taxon>
        <taxon>Chordata</taxon>
        <taxon>Craniata</taxon>
        <taxon>Vertebrata</taxon>
        <taxon>Euteleostomi</taxon>
        <taxon>Archelosauria</taxon>
        <taxon>Archosauria</taxon>
        <taxon>Dinosauria</taxon>
        <taxon>Saurischia</taxon>
        <taxon>Theropoda</taxon>
        <taxon>Coelurosauria</taxon>
        <taxon>Aves</taxon>
        <taxon>Neognathae</taxon>
        <taxon>Neoaves</taxon>
        <taxon>Telluraves</taxon>
        <taxon>Strigiformes</taxon>
        <taxon>Strigidae</taxon>
        <taxon>Otus</taxon>
    </lineage>
</organism>
<dbReference type="Ensembl" id="ENSOSUT00000000995.1">
    <property type="protein sequence ID" value="ENSOSUP00000000976.1"/>
    <property type="gene ID" value="ENSOSUG00000000731.1"/>
</dbReference>
<evidence type="ECO:0000256" key="1">
    <source>
        <dbReference type="SAM" id="MobiDB-lite"/>
    </source>
</evidence>
<dbReference type="PANTHER" id="PTHR14919:SF0">
    <property type="entry name" value="SPERM FLAGELLAR PROTEIN 2"/>
    <property type="match status" value="1"/>
</dbReference>
<evidence type="ECO:0000313" key="6">
    <source>
        <dbReference type="Proteomes" id="UP000694552"/>
    </source>
</evidence>
<feature type="domain" description="C17orf113 probable zinc finger" evidence="4">
    <location>
        <begin position="1273"/>
        <end position="1334"/>
    </location>
</feature>
<dbReference type="Pfam" id="PF00406">
    <property type="entry name" value="ADK"/>
    <property type="match status" value="1"/>
</dbReference>
<dbReference type="InterPro" id="IPR027417">
    <property type="entry name" value="P-loop_NTPase"/>
</dbReference>
<evidence type="ECO:0000259" key="2">
    <source>
        <dbReference type="Pfam" id="PF05699"/>
    </source>
</evidence>
<evidence type="ECO:0000259" key="3">
    <source>
        <dbReference type="Pfam" id="PF22946"/>
    </source>
</evidence>
<dbReference type="Proteomes" id="UP000694552">
    <property type="component" value="Unplaced"/>
</dbReference>
<feature type="compositionally biased region" description="Basic and acidic residues" evidence="1">
    <location>
        <begin position="1903"/>
        <end position="1912"/>
    </location>
</feature>
<reference evidence="5" key="1">
    <citation type="submission" date="2025-08" db="UniProtKB">
        <authorList>
            <consortium name="Ensembl"/>
        </authorList>
    </citation>
    <scope>IDENTIFICATION</scope>
</reference>
<dbReference type="SUPFAM" id="SSF53098">
    <property type="entry name" value="Ribonuclease H-like"/>
    <property type="match status" value="1"/>
</dbReference>
<dbReference type="Pfam" id="PF22946">
    <property type="entry name" value="SPEF2_D5"/>
    <property type="match status" value="1"/>
</dbReference>
<dbReference type="Gene3D" id="3.40.50.300">
    <property type="entry name" value="P-loop containing nucleotide triphosphate hydrolases"/>
    <property type="match status" value="1"/>
</dbReference>
<sequence>LIGELLHKYGLQDDFNQFSQSRLVPMDNTSLTEIRQDIYFLVRIYSQILLSLRCKRMRYLIPSLSWSTLLVKLALRNAKPLGLAGKSAAGKIYPWWKRISLRNIYVNWKYISLWDLMRLKTLTPRQADLQLQQISEQFEIKSKAIEDKIAHIHIAEQQKVQKLQEKQRAQDTEKYHIGRRRQNEIMARIQAAIIQIPKPPPSHTVKATEAKKLNKKREAEDTYKEIKKFEKSKLQETTLETTAQTATELLNIYSDDEYIRKIQKRLEEDTFAREQREKRRRKMLMEQLIAYETEEEAYQEEQLIYRLMRQSQQERRIAVQLMHVRHEKEVLKQNRIFREKQYEERRLKEFQEALDREAALAKQEKIDYEEQIIKERECHEKIAVERAQARYKKHYSICSEVVDQIIDLSTKVGEYRLLTNNRIPLKLMLDWKEFFFNGKPMYEQASIQPLPNDPSPEQLVELNKMNLLDEKDYGEYKSMTGEWCPAEENSVIKPPLDNNILGHVLRRLVEIFYPPKPKCSPPVFPPFPIKGCILGKLFSGKTTCVKFIEKVCNIQVLSVDTLVQEAIQAFLKNEMRGEHKIIPQQAESSWKQNEVSIFVNFGFVFVKILTILVLHCSLPQLSIRAQLGAASQKLLKKGKSIPDELLIDILLEAINKTPPDKGWIVDGFPMTINQAKLFEKAYTGIDPEAKDANSGKLSLVTDPRAPNKSPVTSPAFDISVLLDVSDTVVLKRVANLKSKFSTTFNKDDNNQNSDAEILEEKIDLARDQVLHRISGFLDTWPKLEKWFSVHQNILVKINAETEESLVCEAVKEIIMEEINKKQNTSKFSCSYFFYNSVRKDFKLLPVTSQDLLPSIPVAPPPIEPGSDEWIYVDEPLPKEIPDFLVPYWEMIENAYKSTIKTILRCLRDEQHAAIDYLADIRKKFQDCLKHPDLKQEFVSQWQSDFNSVADDLREDEETKAELHQRVTDLRDLLWDICDNRREEAEQERTDIMNDGWLPDHSGIAMNHFFSLMQVEVDRFQDTKRLLHDYYRAMEGKIPTDDRQDFTRIPLLDIIGVEIPLVSWKLPSPEINITKSKIKGTPQKSAKDENSENEVAIFRKDENLITDTWQAAVTAVSNMVRNVATKSRLELIKEKALAFDEDLAMKTEEAYKDMEKWLGSRFLAEMSSVEKLIEVARHHIESSSKIQYEITLEETDFFINSDVKVIPDPVPLPHVPHVENSGSGTLTISQLTTLHKQFLQVAPKVGDRGKEKKDLEHQRTKRNHQFPKIWLTKYSWLKYDDERGIMFCSPCRKHNVDLGENIHNFCSGTDDFKLEFINTHQSSEAHAWATCMEAASTASPHTASAEQMLKSMNSITLARVENIFRTCHAIAKSGHPFTDLDWMCKLDDMKGVDIGSVFRNDKSARVFIHFIAEVERRALKEKLKKCKFFSVISGGITDSILKAAAVVYVRFANEGKVHCQIVGVQPVQKTDASTIKNAIEETLQINLQLSLASQDWSRKLVGFGSDGTDVIVEENSGVAKLLREIQPCVQSVHCFAQRLKLAYKGALKNIQLYNILSNALRNMYYFYHNSPLNKNNLKAIYEAIKLHPAIPSRTGGSQWLPRLQTALQILLKGYPAIVDSGSSNQQKIKGLLHLLLRMEIVKFSHFLLDVINVLNILSRVTLDHNSSIADIFATMQSTLETLHMYQTRAGPKERLIETIQHFHGYLLVGNGNISAVRTKVLSNLVKRLYDCFCDASQDVLRATTIGSFKLWPDKMKQEFGEKEVSVLTKHYELILEAANVKIGEVETEWSMLKLELYNRFQNIQTLTWDSVNSDYSRKYPNILTLVDLILTLPASSAETERGFSQMKLTMTHLHSKLRSESVTDLMIIQMNSPDIKKFDPQKAIHLWNATCQRNRRLHGGDTMTNERPDHYSEFELDSL</sequence>